<dbReference type="InterPro" id="IPR003686">
    <property type="entry name" value="PSII_PsbI"/>
</dbReference>
<keyword evidence="4 8" id="KW-0812">Transmembrane</keyword>
<feature type="transmembrane region" description="Helical" evidence="8">
    <location>
        <begin position="6"/>
        <end position="25"/>
    </location>
</feature>
<dbReference type="GO" id="GO:0015979">
    <property type="term" value="P:photosynthesis"/>
    <property type="evidence" value="ECO:0007669"/>
    <property type="project" value="UniProtKB-UniRule"/>
</dbReference>
<keyword evidence="3 8" id="KW-0602">Photosynthesis</keyword>
<dbReference type="EMBL" id="KP099649">
    <property type="protein sequence ID" value="AJE71476.1"/>
    <property type="molecule type" value="Genomic_DNA"/>
</dbReference>
<keyword evidence="8" id="KW-0793">Thylakoid</keyword>
<sequence>MLTLKVFVYTVVIFFVSLFLFGFLSNDPGRNPGRKEESS</sequence>
<comment type="subunit">
    <text evidence="8">PSII is composed of 1 copy each of membrane proteins PsbA, PsbB, PsbC, PsbD, PsbE, PsbF, PsbH, PsbI, PsbJ, PsbK, PsbL, PsbM, PsbT, PsbX, PsbY, PsbZ, Psb30/Ycf12, at least 3 peripheral proteins of the oxygen-evolving complex and a large number of cofactors. It forms dimeric complexes.</text>
</comment>
<dbReference type="GO" id="GO:0009539">
    <property type="term" value="C:photosystem II reaction center"/>
    <property type="evidence" value="ECO:0007669"/>
    <property type="project" value="InterPro"/>
</dbReference>
<dbReference type="HAMAP" id="MF_01316">
    <property type="entry name" value="PSII_PsbI"/>
    <property type="match status" value="1"/>
</dbReference>
<evidence type="ECO:0000313" key="11">
    <source>
        <dbReference type="EMBL" id="ANZ53570.1"/>
    </source>
</evidence>
<reference evidence="9" key="2">
    <citation type="journal article" date="2016" name="New Phytol.">
        <title>Evolutionary dynamics of the plastid inverted repeat: the effects of expansion, contraction, and loss on substitution rates.</title>
        <authorList>
            <person name="Zhu A."/>
            <person name="Guo W."/>
            <person name="Gupta S."/>
            <person name="Fan W."/>
            <person name="Mower J.P."/>
        </authorList>
    </citation>
    <scope>NUCLEOTIDE SEQUENCE</scope>
</reference>
<dbReference type="EMBL" id="KX385188">
    <property type="protein sequence ID" value="ANZ53570.1"/>
    <property type="molecule type" value="Genomic_DNA"/>
</dbReference>
<dbReference type="RefSeq" id="YP_009117848.1">
    <property type="nucleotide sequence ID" value="NC_026301.1"/>
</dbReference>
<evidence type="ECO:0000256" key="1">
    <source>
        <dbReference type="ARBA" id="ARBA00004167"/>
    </source>
</evidence>
<evidence type="ECO:0000256" key="8">
    <source>
        <dbReference type="HAMAP-Rule" id="MF_01316"/>
    </source>
</evidence>
<keyword evidence="9" id="KW-0934">Plastid</keyword>
<reference evidence="11" key="3">
    <citation type="journal article" date="2016" name="Plant Syst. Evol.">
        <title>Resolving phylogenetic relationships and species delimitations in closely related gymnosperms using high-throughput NGS, Sanger sequencing and morphology.</title>
        <authorList>
            <person name="Hou C."/>
            <person name="Niklas W."/>
            <person name="Strijk J.S."/>
            <person name="Catarina R."/>
        </authorList>
    </citation>
    <scope>NUCLEOTIDE SEQUENCE</scope>
</reference>
<dbReference type="Pfam" id="PF02532">
    <property type="entry name" value="PsbI"/>
    <property type="match status" value="1"/>
</dbReference>
<comment type="function">
    <text evidence="8">One of the components of the core complex of photosystem II (PSII), required for its stability and/or assembly. PSII is a light-driven water:plastoquinone oxidoreductase that uses light energy to abstract electrons from H(2)O, generating O(2) and a proton gradient subsequently used for ATP formation. It consists of a core antenna complex that captures photons, and an electron transfer chain that converts photonic excitation into a charge separation.</text>
</comment>
<dbReference type="InterPro" id="IPR037271">
    <property type="entry name" value="PSII_PsbI_sf"/>
</dbReference>
<geneLocation type="plastid" evidence="9"/>
<dbReference type="AlphaFoldDB" id="A0A0B5ENS2"/>
<evidence type="ECO:0000256" key="4">
    <source>
        <dbReference type="ARBA" id="ARBA00022692"/>
    </source>
</evidence>
<dbReference type="PANTHER" id="PTHR35772:SF1">
    <property type="entry name" value="PHOTOSYSTEM II REACTION CENTER PROTEIN I"/>
    <property type="match status" value="1"/>
</dbReference>
<evidence type="ECO:0000313" key="9">
    <source>
        <dbReference type="EMBL" id="AJE71476.1"/>
    </source>
</evidence>
<dbReference type="GeneID" id="22975656"/>
<reference evidence="10" key="1">
    <citation type="submission" date="2015-05" db="EMBL/GenBank/DDBJ databases">
        <title>Five gymnosperm plastomes reveal rampant rearrangements in Cupressophytes and the retention of ndh pseudogenes in Abies sibirica and Pinus sylvestris.</title>
        <authorList>
            <person name="Wu Z."/>
            <person name="Arvestad L."/>
            <person name="Thompson S.L."/>
        </authorList>
    </citation>
    <scope>NUCLEOTIDE SEQUENCE</scope>
</reference>
<dbReference type="GO" id="GO:0042651">
    <property type="term" value="C:thylakoid membrane"/>
    <property type="evidence" value="ECO:0007669"/>
    <property type="project" value="UniProtKB-UniRule"/>
</dbReference>
<evidence type="ECO:0000256" key="7">
    <source>
        <dbReference type="ARBA" id="ARBA00023276"/>
    </source>
</evidence>
<comment type="subcellular location">
    <subcellularLocation>
        <location evidence="8">Cellular thylakoid membrane</location>
        <topology evidence="8">Single-pass membrane protein</topology>
    </subcellularLocation>
    <subcellularLocation>
        <location evidence="1">Membrane</location>
        <topology evidence="1">Single-pass membrane protein</topology>
    </subcellularLocation>
</comment>
<organism evidence="9">
    <name type="scientific">Gnetum gnemon</name>
    <name type="common">Spanish joint-fir</name>
    <name type="synonym">Gnetum acutatum</name>
    <dbReference type="NCBI Taxonomy" id="3382"/>
    <lineage>
        <taxon>Eukaryota</taxon>
        <taxon>Viridiplantae</taxon>
        <taxon>Streptophyta</taxon>
        <taxon>Embryophyta</taxon>
        <taxon>Tracheophyta</taxon>
        <taxon>Spermatophyta</taxon>
        <taxon>Gnetopsida</taxon>
        <taxon>Gnetidae</taxon>
        <taxon>Gnetales</taxon>
        <taxon>Gnetaceae</taxon>
        <taxon>Gnetum</taxon>
    </lineage>
</organism>
<evidence type="ECO:0000256" key="5">
    <source>
        <dbReference type="ARBA" id="ARBA00022989"/>
    </source>
</evidence>
<dbReference type="NCBIfam" id="NF002735">
    <property type="entry name" value="PRK02655.1"/>
    <property type="match status" value="1"/>
</dbReference>
<dbReference type="EMBL" id="KR476377">
    <property type="protein sequence ID" value="ALK01113.1"/>
    <property type="molecule type" value="Genomic_DNA"/>
</dbReference>
<keyword evidence="2 8" id="KW-0674">Reaction center</keyword>
<gene>
    <name evidence="8 9" type="primary">psbI</name>
</gene>
<keyword evidence="7 8" id="KW-0604">Photosystem II</keyword>
<protein>
    <recommendedName>
        <fullName evidence="8">Photosystem II reaction center protein I</fullName>
        <shortName evidence="8">PSII-I</shortName>
    </recommendedName>
    <alternativeName>
        <fullName evidence="8">PSII 4.4 kDa protein</fullName>
    </alternativeName>
</protein>
<keyword evidence="5 8" id="KW-1133">Transmembrane helix</keyword>
<accession>A0A0B5ENS2</accession>
<evidence type="ECO:0000256" key="2">
    <source>
        <dbReference type="ARBA" id="ARBA00022469"/>
    </source>
</evidence>
<proteinExistence type="inferred from homology"/>
<dbReference type="EMBL" id="KX385189">
    <property type="protein sequence ID" value="ANZ53636.1"/>
    <property type="molecule type" value="Genomic_DNA"/>
</dbReference>
<dbReference type="SUPFAM" id="SSF161041">
    <property type="entry name" value="Photosystem II reaction center protein I, PsbI"/>
    <property type="match status" value="1"/>
</dbReference>
<evidence type="ECO:0000313" key="10">
    <source>
        <dbReference type="EMBL" id="ALK01113.1"/>
    </source>
</evidence>
<dbReference type="SMR" id="A0A0B5ENS2"/>
<evidence type="ECO:0000256" key="3">
    <source>
        <dbReference type="ARBA" id="ARBA00022531"/>
    </source>
</evidence>
<comment type="similarity">
    <text evidence="8">Belongs to the PsbI family.</text>
</comment>
<dbReference type="PANTHER" id="PTHR35772">
    <property type="entry name" value="PHOTOSYSTEM II REACTION CENTER PROTEIN I"/>
    <property type="match status" value="1"/>
</dbReference>
<keyword evidence="6 8" id="KW-0472">Membrane</keyword>
<dbReference type="GO" id="GO:0005737">
    <property type="term" value="C:cytoplasm"/>
    <property type="evidence" value="ECO:0007669"/>
    <property type="project" value="UniProtKB-ARBA"/>
</dbReference>
<name>A0A0B5ENS2_GNEGN</name>
<keyword evidence="10" id="KW-0150">Chloroplast</keyword>
<evidence type="ECO:0000256" key="6">
    <source>
        <dbReference type="ARBA" id="ARBA00023136"/>
    </source>
</evidence>